<proteinExistence type="predicted"/>
<evidence type="ECO:0000313" key="3">
    <source>
        <dbReference type="Proteomes" id="UP000256321"/>
    </source>
</evidence>
<dbReference type="Gene3D" id="2.60.120.260">
    <property type="entry name" value="Galactose-binding domain-like"/>
    <property type="match status" value="1"/>
</dbReference>
<protein>
    <recommendedName>
        <fullName evidence="5">Discoidin domain-containing protein</fullName>
    </recommendedName>
</protein>
<dbReference type="AlphaFoldDB" id="A0A3D8HDS7"/>
<dbReference type="PROSITE" id="PS51257">
    <property type="entry name" value="PROKAR_LIPOPROTEIN"/>
    <property type="match status" value="1"/>
</dbReference>
<evidence type="ECO:0000313" key="2">
    <source>
        <dbReference type="EMBL" id="RDU49098.1"/>
    </source>
</evidence>
<evidence type="ECO:0000313" key="1">
    <source>
        <dbReference type="EMBL" id="MBC8602198.1"/>
    </source>
</evidence>
<dbReference type="PANTHER" id="PTHR35532">
    <property type="entry name" value="SIMILAR TO POLYHYDROXYALKANOATE DEPOLYMERASE"/>
    <property type="match status" value="1"/>
</dbReference>
<dbReference type="EMBL" id="QREV01000023">
    <property type="protein sequence ID" value="RDU49098.1"/>
    <property type="molecule type" value="Genomic_DNA"/>
</dbReference>
<reference evidence="2 3" key="1">
    <citation type="submission" date="2018-07" db="EMBL/GenBank/DDBJ databases">
        <title>Parabacteroides acidifaciens nov. sp., isolated from human feces.</title>
        <authorList>
            <person name="Wang Y.J."/>
        </authorList>
    </citation>
    <scope>NUCLEOTIDE SEQUENCE [LARGE SCALE GENOMIC DNA]</scope>
    <source>
        <strain evidence="2 3">426-9</strain>
    </source>
</reference>
<dbReference type="Proteomes" id="UP000629596">
    <property type="component" value="Unassembled WGS sequence"/>
</dbReference>
<dbReference type="Proteomes" id="UP000256321">
    <property type="component" value="Unassembled WGS sequence"/>
</dbReference>
<name>A0A3D8HDS7_9BACT</name>
<dbReference type="PANTHER" id="PTHR35532:SF5">
    <property type="entry name" value="CARBOHYDRATE-BINDING DOMAIN-CONTAINING PROTEIN"/>
    <property type="match status" value="1"/>
</dbReference>
<organism evidence="2 3">
    <name type="scientific">Parabacteroides acidifaciens</name>
    <dbReference type="NCBI Taxonomy" id="2290935"/>
    <lineage>
        <taxon>Bacteria</taxon>
        <taxon>Pseudomonadati</taxon>
        <taxon>Bacteroidota</taxon>
        <taxon>Bacteroidia</taxon>
        <taxon>Bacteroidales</taxon>
        <taxon>Tannerellaceae</taxon>
        <taxon>Parabacteroides</taxon>
    </lineage>
</organism>
<evidence type="ECO:0000313" key="4">
    <source>
        <dbReference type="Proteomes" id="UP000629596"/>
    </source>
</evidence>
<keyword evidence="4" id="KW-1185">Reference proteome</keyword>
<dbReference type="RefSeq" id="WP_115499706.1">
    <property type="nucleotide sequence ID" value="NZ_JACRTI010000023.1"/>
</dbReference>
<dbReference type="EMBL" id="JACRTI010000023">
    <property type="protein sequence ID" value="MBC8602198.1"/>
    <property type="molecule type" value="Genomic_DNA"/>
</dbReference>
<accession>A0A3D8HDS7</accession>
<gene>
    <name evidence="2" type="ORF">DWU89_11055</name>
    <name evidence="1" type="ORF">H8784_10775</name>
</gene>
<reference evidence="1 4" key="2">
    <citation type="submission" date="2020-08" db="EMBL/GenBank/DDBJ databases">
        <title>Genome public.</title>
        <authorList>
            <person name="Liu C."/>
            <person name="Sun Q."/>
        </authorList>
    </citation>
    <scope>NUCLEOTIDE SEQUENCE [LARGE SCALE GENOMIC DNA]</scope>
    <source>
        <strain evidence="1 4">426_9</strain>
    </source>
</reference>
<sequence>MRYKILSFLIFVTLLSCSTYEDKQLEYALEFAKENRQELNKVLEYYQDDPEKIFATHFLIRNMIGKQVLDSNSISKKQPFFDAFSNYIKQHGSYKNDIQYIIYDSINQQYPNIGSHPLYLQDLQILSSNFLIHHIDNCFHIWNEYPWCKNIDTETFQKYILPYTTNNSYWEQAFDFFSEKYALLRDTVRDKSYKEVGELISNDIDRNFLREWTIFRDKYKGLLPTTFKNIASSQIGTCLEENIYKIAALRMNGIPAVLNMHPGWGNSDFPHFWTEIIGDKQIEKLYDNTQRPYFSEKDALITNMFWVNAYNPLVKEDIVPFISIQHCRTVPKVYRINYELIKNSLALSTEEEIPDFFKNPGIEDITDKYIVCKNIEVPLWSDRHPKKHIYLCSYDADNWIPVSWSCPKGKRVFFEKMGVNMLYLPAYYENGTIIPAGEAFILTANGELKFFSSQENGTEPSATFYTKTPYRIRTVLQAANAVGTRFYVCNRKDLSDSALVHTINKIPFYVDSFNIPDNKKYRYLICDFKNVKSMGHPFGIAEIKVYENNNKLVAGEWSGTKNAPNCTLDMITDEDRVSYYQPDTQEKQQQIIFEMKQPCKIEKVEFYPRSDDNRIVTGELYELFYWDKKWISLGQQYAKENKLTYHDIRKNALFRIHNHTRGKEHRPFTYENGKQVWW</sequence>
<evidence type="ECO:0008006" key="5">
    <source>
        <dbReference type="Google" id="ProtNLM"/>
    </source>
</evidence>
<comment type="caution">
    <text evidence="2">The sequence shown here is derived from an EMBL/GenBank/DDBJ whole genome shotgun (WGS) entry which is preliminary data.</text>
</comment>